<keyword evidence="7" id="KW-1185">Reference proteome</keyword>
<keyword evidence="6" id="KW-0489">Methyltransferase</keyword>
<evidence type="ECO:0000256" key="3">
    <source>
        <dbReference type="ARBA" id="ARBA00022989"/>
    </source>
</evidence>
<reference evidence="6 7" key="1">
    <citation type="submission" date="2019-02" db="EMBL/GenBank/DDBJ databases">
        <title>Deep-cultivation of Planctomycetes and their phenomic and genomic characterization uncovers novel biology.</title>
        <authorList>
            <person name="Wiegand S."/>
            <person name="Jogler M."/>
            <person name="Boedeker C."/>
            <person name="Pinto D."/>
            <person name="Vollmers J."/>
            <person name="Rivas-Marin E."/>
            <person name="Kohn T."/>
            <person name="Peeters S.H."/>
            <person name="Heuer A."/>
            <person name="Rast P."/>
            <person name="Oberbeckmann S."/>
            <person name="Bunk B."/>
            <person name="Jeske O."/>
            <person name="Meyerdierks A."/>
            <person name="Storesund J.E."/>
            <person name="Kallscheuer N."/>
            <person name="Luecker S."/>
            <person name="Lage O.M."/>
            <person name="Pohl T."/>
            <person name="Merkel B.J."/>
            <person name="Hornburger P."/>
            <person name="Mueller R.-W."/>
            <person name="Bruemmer F."/>
            <person name="Labrenz M."/>
            <person name="Spormann A.M."/>
            <person name="Op den Camp H."/>
            <person name="Overmann J."/>
            <person name="Amann R."/>
            <person name="Jetten M.S.M."/>
            <person name="Mascher T."/>
            <person name="Medema M.H."/>
            <person name="Devos D.P."/>
            <person name="Kaster A.-K."/>
            <person name="Ovreas L."/>
            <person name="Rohde M."/>
            <person name="Galperin M.Y."/>
            <person name="Jogler C."/>
        </authorList>
    </citation>
    <scope>NUCLEOTIDE SEQUENCE [LARGE SCALE GENOMIC DNA]</scope>
    <source>
        <strain evidence="6 7">Mal33</strain>
    </source>
</reference>
<dbReference type="GO" id="GO:0032259">
    <property type="term" value="P:methylation"/>
    <property type="evidence" value="ECO:0007669"/>
    <property type="project" value="UniProtKB-KW"/>
</dbReference>
<feature type="transmembrane region" description="Helical" evidence="5">
    <location>
        <begin position="95"/>
        <end position="112"/>
    </location>
</feature>
<accession>A0A518IQH6</accession>
<dbReference type="PANTHER" id="PTHR43847:SF1">
    <property type="entry name" value="BLL3993 PROTEIN"/>
    <property type="match status" value="1"/>
</dbReference>
<dbReference type="Pfam" id="PF04191">
    <property type="entry name" value="PEMT"/>
    <property type="match status" value="1"/>
</dbReference>
<comment type="subcellular location">
    <subcellularLocation>
        <location evidence="1">Endomembrane system</location>
        <topology evidence="1">Multi-pass membrane protein</topology>
    </subcellularLocation>
</comment>
<evidence type="ECO:0000313" key="6">
    <source>
        <dbReference type="EMBL" id="QDV55337.1"/>
    </source>
</evidence>
<dbReference type="GO" id="GO:0012505">
    <property type="term" value="C:endomembrane system"/>
    <property type="evidence" value="ECO:0007669"/>
    <property type="project" value="UniProtKB-SubCell"/>
</dbReference>
<gene>
    <name evidence="6" type="ORF">Mal33_13080</name>
</gene>
<evidence type="ECO:0000256" key="5">
    <source>
        <dbReference type="SAM" id="Phobius"/>
    </source>
</evidence>
<sequence>MSRLLVAIQVVASAAIVLSARPTGEYPIGMTIAAAGIALGAWAIASMGIRSVSVMPELKSQTQLTTTGPYRFIRHPMYTALLTFTAGLAFSPFAIWKLVLWAIILAVLIAKAKIEEQQLRDRFPEYDRYAQQTKRFLPYIL</sequence>
<name>A0A518IQH6_9BACT</name>
<dbReference type="Proteomes" id="UP000316770">
    <property type="component" value="Chromosome"/>
</dbReference>
<dbReference type="Gene3D" id="1.20.120.1630">
    <property type="match status" value="1"/>
</dbReference>
<evidence type="ECO:0000313" key="7">
    <source>
        <dbReference type="Proteomes" id="UP000316770"/>
    </source>
</evidence>
<organism evidence="6 7">
    <name type="scientific">Rosistilla oblonga</name>
    <dbReference type="NCBI Taxonomy" id="2527990"/>
    <lineage>
        <taxon>Bacteria</taxon>
        <taxon>Pseudomonadati</taxon>
        <taxon>Planctomycetota</taxon>
        <taxon>Planctomycetia</taxon>
        <taxon>Pirellulales</taxon>
        <taxon>Pirellulaceae</taxon>
        <taxon>Rosistilla</taxon>
    </lineage>
</organism>
<dbReference type="InterPro" id="IPR052527">
    <property type="entry name" value="Metal_cation-efflux_comp"/>
</dbReference>
<dbReference type="AlphaFoldDB" id="A0A518IQH6"/>
<evidence type="ECO:0000256" key="2">
    <source>
        <dbReference type="ARBA" id="ARBA00022692"/>
    </source>
</evidence>
<evidence type="ECO:0000256" key="1">
    <source>
        <dbReference type="ARBA" id="ARBA00004127"/>
    </source>
</evidence>
<feature type="transmembrane region" description="Helical" evidence="5">
    <location>
        <begin position="29"/>
        <end position="52"/>
    </location>
</feature>
<dbReference type="GO" id="GO:0008168">
    <property type="term" value="F:methyltransferase activity"/>
    <property type="evidence" value="ECO:0007669"/>
    <property type="project" value="UniProtKB-KW"/>
</dbReference>
<protein>
    <submittedName>
        <fullName evidence="6">Isoprenylcysteine carboxyl methyltransferase (ICMT) family protein</fullName>
    </submittedName>
</protein>
<dbReference type="PANTHER" id="PTHR43847">
    <property type="entry name" value="BLL3993 PROTEIN"/>
    <property type="match status" value="1"/>
</dbReference>
<evidence type="ECO:0000256" key="4">
    <source>
        <dbReference type="ARBA" id="ARBA00023136"/>
    </source>
</evidence>
<keyword evidence="2 5" id="KW-0812">Transmembrane</keyword>
<keyword evidence="3 5" id="KW-1133">Transmembrane helix</keyword>
<keyword evidence="4 5" id="KW-0472">Membrane</keyword>
<keyword evidence="6" id="KW-0808">Transferase</keyword>
<dbReference type="InterPro" id="IPR007318">
    <property type="entry name" value="Phopholipid_MeTrfase"/>
</dbReference>
<proteinExistence type="predicted"/>
<dbReference type="EMBL" id="CP036318">
    <property type="protein sequence ID" value="QDV55337.1"/>
    <property type="molecule type" value="Genomic_DNA"/>
</dbReference>